<reference evidence="3 4" key="1">
    <citation type="submission" date="2017-12" db="EMBL/GenBank/DDBJ databases">
        <title>The genome sequence of Caulobacter sp. 410.</title>
        <authorList>
            <person name="Gao J."/>
            <person name="Mao X."/>
            <person name="Sun J."/>
        </authorList>
    </citation>
    <scope>NUCLEOTIDE SEQUENCE [LARGE SCALE GENOMIC DNA]</scope>
    <source>
        <strain evidence="3 4">410</strain>
    </source>
</reference>
<protein>
    <submittedName>
        <fullName evidence="3">Uncharacterized protein</fullName>
    </submittedName>
</protein>
<feature type="chain" id="PRO_5014781854" evidence="2">
    <location>
        <begin position="20"/>
        <end position="228"/>
    </location>
</feature>
<sequence>MRLALASLIALGVVSTAVAQEQPAPAAAPAPAPAAAPVDQAAPADQATPVVPAPAAGTPEAAAAAAAPEAVRPPPPTDPVSVKILSVLDTICKPAVVGGDFNALAKAAGFKKKRDLWTLDLGKPYQIVLDNPGSNKNVCTLNVQHAQGPDQAQHLATALHDWATWENSPQLKLIRNDQLVTDVKRLTVTWDNNAAGGKAGLVYVRIKKLDDSSVGKNFEQAQILYTTQ</sequence>
<evidence type="ECO:0000313" key="3">
    <source>
        <dbReference type="EMBL" id="PLR27818.1"/>
    </source>
</evidence>
<organism evidence="3 4">
    <name type="scientific">Caulobacter zeae</name>
    <dbReference type="NCBI Taxonomy" id="2055137"/>
    <lineage>
        <taxon>Bacteria</taxon>
        <taxon>Pseudomonadati</taxon>
        <taxon>Pseudomonadota</taxon>
        <taxon>Alphaproteobacteria</taxon>
        <taxon>Caulobacterales</taxon>
        <taxon>Caulobacteraceae</taxon>
        <taxon>Caulobacter</taxon>
    </lineage>
</organism>
<gene>
    <name evidence="3" type="ORF">SGCZBJ_05550</name>
</gene>
<proteinExistence type="predicted"/>
<dbReference type="EMBL" id="PJRS01000011">
    <property type="protein sequence ID" value="PLR27818.1"/>
    <property type="molecule type" value="Genomic_DNA"/>
</dbReference>
<name>A0A2N5DP27_9CAUL</name>
<keyword evidence="2" id="KW-0732">Signal</keyword>
<feature type="signal peptide" evidence="2">
    <location>
        <begin position="1"/>
        <end position="19"/>
    </location>
</feature>
<evidence type="ECO:0000313" key="4">
    <source>
        <dbReference type="Proteomes" id="UP000234479"/>
    </source>
</evidence>
<comment type="caution">
    <text evidence="3">The sequence shown here is derived from an EMBL/GenBank/DDBJ whole genome shotgun (WGS) entry which is preliminary data.</text>
</comment>
<evidence type="ECO:0000256" key="1">
    <source>
        <dbReference type="SAM" id="MobiDB-lite"/>
    </source>
</evidence>
<feature type="compositionally biased region" description="Low complexity" evidence="1">
    <location>
        <begin position="35"/>
        <end position="56"/>
    </location>
</feature>
<keyword evidence="4" id="KW-1185">Reference proteome</keyword>
<dbReference type="RefSeq" id="WP_101717018.1">
    <property type="nucleotide sequence ID" value="NZ_PJRS01000011.1"/>
</dbReference>
<feature type="region of interest" description="Disordered" evidence="1">
    <location>
        <begin position="27"/>
        <end position="56"/>
    </location>
</feature>
<evidence type="ECO:0000256" key="2">
    <source>
        <dbReference type="SAM" id="SignalP"/>
    </source>
</evidence>
<dbReference type="OrthoDB" id="7193212at2"/>
<dbReference type="Proteomes" id="UP000234479">
    <property type="component" value="Unassembled WGS sequence"/>
</dbReference>
<accession>A0A2N5DP27</accession>
<dbReference type="AlphaFoldDB" id="A0A2N5DP27"/>